<reference evidence="4" key="1">
    <citation type="submission" date="2016-03" db="EMBL/GenBank/DDBJ databases">
        <title>Draft genome sequence of Paenibacillus glacialis DSM 22343.</title>
        <authorList>
            <person name="Shin S.-K."/>
            <person name="Yi H."/>
        </authorList>
    </citation>
    <scope>NUCLEOTIDE SEQUENCE [LARGE SCALE GENOMIC DNA]</scope>
    <source>
        <strain evidence="4">NBRC 105008</strain>
    </source>
</reference>
<dbReference type="InterPro" id="IPR036583">
    <property type="entry name" value="23S_rRNA_IVS_sf"/>
</dbReference>
<dbReference type="EMBL" id="BJVF01000007">
    <property type="protein sequence ID" value="GEL11975.1"/>
    <property type="molecule type" value="Genomic_DNA"/>
</dbReference>
<evidence type="ECO:0000313" key="3">
    <source>
        <dbReference type="EMBL" id="SDJ54709.1"/>
    </source>
</evidence>
<evidence type="ECO:0000313" key="6">
    <source>
        <dbReference type="Proteomes" id="UP000321579"/>
    </source>
</evidence>
<evidence type="ECO:0000313" key="5">
    <source>
        <dbReference type="Proteomes" id="UP000182367"/>
    </source>
</evidence>
<dbReference type="EMBL" id="FNEO01000004">
    <property type="protein sequence ID" value="SDJ54709.1"/>
    <property type="molecule type" value="Genomic_DNA"/>
</dbReference>
<dbReference type="InterPro" id="IPR012657">
    <property type="entry name" value="23S_rRNA-intervening_sequence"/>
</dbReference>
<dbReference type="Proteomes" id="UP000321579">
    <property type="component" value="Unassembled WGS sequence"/>
</dbReference>
<comment type="caution">
    <text evidence="2">The sequence shown here is derived from an EMBL/GenBank/DDBJ whole genome shotgun (WGS) entry which is preliminary data.</text>
</comment>
<dbReference type="PANTHER" id="PTHR38471:SF2">
    <property type="entry name" value="FOUR HELIX BUNDLE PROTEIN"/>
    <property type="match status" value="1"/>
</dbReference>
<organism evidence="2 4">
    <name type="scientific">Flavobacterium glycines</name>
    <dbReference type="NCBI Taxonomy" id="551990"/>
    <lineage>
        <taxon>Bacteria</taxon>
        <taxon>Pseudomonadati</taxon>
        <taxon>Bacteroidota</taxon>
        <taxon>Flavobacteriia</taxon>
        <taxon>Flavobacteriales</taxon>
        <taxon>Flavobacteriaceae</taxon>
        <taxon>Flavobacterium</taxon>
    </lineage>
</organism>
<accession>A0A1B9DHD8</accession>
<dbReference type="Proteomes" id="UP000093226">
    <property type="component" value="Unassembled WGS sequence"/>
</dbReference>
<evidence type="ECO:0000313" key="4">
    <source>
        <dbReference type="Proteomes" id="UP000093226"/>
    </source>
</evidence>
<sequence length="122" mass="14635">MKSYKDLDIYTIGMELFYKRHTLSLQLPKYELYELGSQLRRSSDSVVTNIVEGYGRRRYKNDFIKFLVYSHASNLETLNHIEKIVNLYPYLADDMKVLYEKYDALGAKIFSFLKYVEEHWKI</sequence>
<dbReference type="OrthoDB" id="9811959at2"/>
<dbReference type="Gene3D" id="1.20.1440.60">
    <property type="entry name" value="23S rRNA-intervening sequence"/>
    <property type="match status" value="1"/>
</dbReference>
<dbReference type="Proteomes" id="UP000182367">
    <property type="component" value="Unassembled WGS sequence"/>
</dbReference>
<keyword evidence="5" id="KW-1185">Reference proteome</keyword>
<dbReference type="SUPFAM" id="SSF158446">
    <property type="entry name" value="IVS-encoded protein-like"/>
    <property type="match status" value="1"/>
</dbReference>
<gene>
    <name evidence="2" type="ORF">FBGL_13780</name>
    <name evidence="1" type="ORF">FGL01_27140</name>
    <name evidence="3" type="ORF">SAMN05192550_2300</name>
</gene>
<dbReference type="PANTHER" id="PTHR38471">
    <property type="entry name" value="FOUR HELIX BUNDLE PROTEIN"/>
    <property type="match status" value="1"/>
</dbReference>
<dbReference type="AlphaFoldDB" id="A0A1B9DHD8"/>
<proteinExistence type="predicted"/>
<dbReference type="Pfam" id="PF05635">
    <property type="entry name" value="23S_rRNA_IVP"/>
    <property type="match status" value="1"/>
</dbReference>
<reference evidence="3 5" key="3">
    <citation type="submission" date="2016-10" db="EMBL/GenBank/DDBJ databases">
        <authorList>
            <person name="Varghese N."/>
            <person name="Submissions S."/>
        </authorList>
    </citation>
    <scope>NUCLEOTIDE SEQUENCE [LARGE SCALE GENOMIC DNA]</scope>
    <source>
        <strain evidence="3 5">Gm-149</strain>
    </source>
</reference>
<name>A0A1B9DHD8_9FLAO</name>
<dbReference type="STRING" id="551990.SAMN05192550_2300"/>
<protein>
    <submittedName>
        <fullName evidence="2">Four helix bundle protein</fullName>
    </submittedName>
</protein>
<dbReference type="RefSeq" id="WP_066329329.1">
    <property type="nucleotide sequence ID" value="NZ_BJVF01000007.1"/>
</dbReference>
<dbReference type="EMBL" id="LVEO01000026">
    <property type="protein sequence ID" value="OCB69097.1"/>
    <property type="molecule type" value="Genomic_DNA"/>
</dbReference>
<evidence type="ECO:0000313" key="1">
    <source>
        <dbReference type="EMBL" id="GEL11975.1"/>
    </source>
</evidence>
<dbReference type="NCBIfam" id="TIGR02436">
    <property type="entry name" value="four helix bundle protein"/>
    <property type="match status" value="1"/>
</dbReference>
<reference evidence="2" key="2">
    <citation type="submission" date="2016-03" db="EMBL/GenBank/DDBJ databases">
        <authorList>
            <person name="Ploux O."/>
        </authorList>
    </citation>
    <scope>NUCLEOTIDE SEQUENCE</scope>
    <source>
        <strain evidence="2">NBRC 105008</strain>
    </source>
</reference>
<evidence type="ECO:0000313" key="2">
    <source>
        <dbReference type="EMBL" id="OCB69097.1"/>
    </source>
</evidence>
<reference evidence="1 6" key="4">
    <citation type="submission" date="2019-07" db="EMBL/GenBank/DDBJ databases">
        <title>Whole genome shotgun sequence of Flavobacterium glycines NBRC 105008.</title>
        <authorList>
            <person name="Hosoyama A."/>
            <person name="Uohara A."/>
            <person name="Ohji S."/>
            <person name="Ichikawa N."/>
        </authorList>
    </citation>
    <scope>NUCLEOTIDE SEQUENCE [LARGE SCALE GENOMIC DNA]</scope>
    <source>
        <strain evidence="1 6">NBRC 105008</strain>
    </source>
</reference>